<comment type="caution">
    <text evidence="1">The sequence shown here is derived from an EMBL/GenBank/DDBJ whole genome shotgun (WGS) entry which is preliminary data.</text>
</comment>
<keyword evidence="2" id="KW-1185">Reference proteome</keyword>
<evidence type="ECO:0000313" key="1">
    <source>
        <dbReference type="EMBL" id="RFO98250.1"/>
    </source>
</evidence>
<gene>
    <name evidence="1" type="ORF">DIC66_05955</name>
</gene>
<organism evidence="1 2">
    <name type="scientific">Rhodoferax lacus</name>
    <dbReference type="NCBI Taxonomy" id="2184758"/>
    <lineage>
        <taxon>Bacteria</taxon>
        <taxon>Pseudomonadati</taxon>
        <taxon>Pseudomonadota</taxon>
        <taxon>Betaproteobacteria</taxon>
        <taxon>Burkholderiales</taxon>
        <taxon>Comamonadaceae</taxon>
        <taxon>Rhodoferax</taxon>
    </lineage>
</organism>
<dbReference type="SUPFAM" id="SSF56935">
    <property type="entry name" value="Porins"/>
    <property type="match status" value="1"/>
</dbReference>
<accession>A0A3E1RI15</accession>
<proteinExistence type="predicted"/>
<dbReference type="Proteomes" id="UP000260665">
    <property type="component" value="Unassembled WGS sequence"/>
</dbReference>
<protein>
    <recommendedName>
        <fullName evidence="3">Porin</fullName>
    </recommendedName>
</protein>
<sequence>MLLGATLSHALDFGPDGMFSLTGFAEATVGVQGNYCLNCQVVPDTVSKQLRVADAIIPGKHYETVTTTNWQIQPYLGAKYNLGNGFELSGLLSQRWRQGTINGAFVETRYGGTVDVPDFWYEKNIAIRHEDYGSVRIGSMTTRGWSVADFPYGGNLGVSDSWGSSGAGYGMLTNAIRLGSRQLDVAEGDLFLELTYDQGNDHFKRLSPQFYELYAQFHKGDLVVDAVYQDAVNGGAGAWGHAPFTGVTPYAQDDSFVGTNGAQFSGTHQNIAMVMARYQVNAKVEVSGGIRQNKWSGANVAYNPADNWTSGFNVDYSNPLAISPPGYAASSVDFFLGGRYRTGPWTFFTAMVFLGEAETKNPSDRGQHNTATINTLGAKYDYAPGLQLEATAGMVNYGRKGLSPMSMPGNASFSNVDSRISQDGQWVTVGMIYSF</sequence>
<dbReference type="OrthoDB" id="8887086at2"/>
<dbReference type="RefSeq" id="WP_117174988.1">
    <property type="nucleotide sequence ID" value="NZ_QFZK01000002.1"/>
</dbReference>
<name>A0A3E1RI15_9BURK</name>
<evidence type="ECO:0000313" key="2">
    <source>
        <dbReference type="Proteomes" id="UP000260665"/>
    </source>
</evidence>
<reference evidence="1 2" key="1">
    <citation type="submission" date="2018-05" db="EMBL/GenBank/DDBJ databases">
        <title>Rhodoferax soyangensis sp.nov., isolated from an oligotrophic freshwater lake.</title>
        <authorList>
            <person name="Park M."/>
        </authorList>
    </citation>
    <scope>NUCLEOTIDE SEQUENCE [LARGE SCALE GENOMIC DNA]</scope>
    <source>
        <strain evidence="1 2">IMCC26218</strain>
    </source>
</reference>
<evidence type="ECO:0008006" key="3">
    <source>
        <dbReference type="Google" id="ProtNLM"/>
    </source>
</evidence>
<dbReference type="EMBL" id="QFZK01000002">
    <property type="protein sequence ID" value="RFO98250.1"/>
    <property type="molecule type" value="Genomic_DNA"/>
</dbReference>
<dbReference type="AlphaFoldDB" id="A0A3E1RI15"/>